<dbReference type="InterPro" id="IPR036259">
    <property type="entry name" value="MFS_trans_sf"/>
</dbReference>
<dbReference type="PANTHER" id="PTHR11328">
    <property type="entry name" value="MAJOR FACILITATOR SUPERFAMILY DOMAIN-CONTAINING PROTEIN"/>
    <property type="match status" value="1"/>
</dbReference>
<dbReference type="SUPFAM" id="SSF103473">
    <property type="entry name" value="MFS general substrate transporter"/>
    <property type="match status" value="1"/>
</dbReference>
<dbReference type="Pfam" id="PF13347">
    <property type="entry name" value="MFS_2"/>
    <property type="match status" value="1"/>
</dbReference>
<dbReference type="AlphaFoldDB" id="A0A5M9HW45"/>
<reference evidence="2" key="1">
    <citation type="submission" date="2019-07" db="EMBL/GenBank/DDBJ databases">
        <authorList>
            <person name="Wongkuna S."/>
            <person name="Scaria J."/>
        </authorList>
    </citation>
    <scope>NUCLEOTIDE SEQUENCE [LARGE SCALE GENOMIC DNA]</scope>
    <source>
        <strain evidence="2">SW178</strain>
    </source>
</reference>
<dbReference type="GO" id="GO:0006814">
    <property type="term" value="P:sodium ion transport"/>
    <property type="evidence" value="ECO:0007669"/>
    <property type="project" value="InterPro"/>
</dbReference>
<feature type="transmembrane region" description="Helical" evidence="1">
    <location>
        <begin position="244"/>
        <end position="263"/>
    </location>
</feature>
<dbReference type="Proteomes" id="UP000322025">
    <property type="component" value="Unassembled WGS sequence"/>
</dbReference>
<feature type="transmembrane region" description="Helical" evidence="1">
    <location>
        <begin position="190"/>
        <end position="209"/>
    </location>
</feature>
<dbReference type="EMBL" id="VMSO01000016">
    <property type="protein sequence ID" value="KAA8500813.1"/>
    <property type="molecule type" value="Genomic_DNA"/>
</dbReference>
<feature type="transmembrane region" description="Helical" evidence="1">
    <location>
        <begin position="377"/>
        <end position="400"/>
    </location>
</feature>
<dbReference type="GO" id="GO:0015293">
    <property type="term" value="F:symporter activity"/>
    <property type="evidence" value="ECO:0007669"/>
    <property type="project" value="InterPro"/>
</dbReference>
<dbReference type="InterPro" id="IPR039672">
    <property type="entry name" value="MFS_2"/>
</dbReference>
<feature type="transmembrane region" description="Helical" evidence="1">
    <location>
        <begin position="112"/>
        <end position="138"/>
    </location>
</feature>
<name>A0A5M9HW45_9FIRM</name>
<evidence type="ECO:0000256" key="1">
    <source>
        <dbReference type="SAM" id="Phobius"/>
    </source>
</evidence>
<dbReference type="CDD" id="cd17332">
    <property type="entry name" value="MFS_MelB_like"/>
    <property type="match status" value="1"/>
</dbReference>
<feature type="transmembrane region" description="Helical" evidence="1">
    <location>
        <begin position="45"/>
        <end position="65"/>
    </location>
</feature>
<protein>
    <submittedName>
        <fullName evidence="2">MFS transporter</fullName>
    </submittedName>
</protein>
<dbReference type="PANTHER" id="PTHR11328:SF24">
    <property type="entry name" value="MAJOR FACILITATOR SUPERFAMILY (MFS) PROFILE DOMAIN-CONTAINING PROTEIN"/>
    <property type="match status" value="1"/>
</dbReference>
<feature type="transmembrane region" description="Helical" evidence="1">
    <location>
        <begin position="86"/>
        <end position="106"/>
    </location>
</feature>
<dbReference type="GO" id="GO:0008643">
    <property type="term" value="P:carbohydrate transport"/>
    <property type="evidence" value="ECO:0007669"/>
    <property type="project" value="InterPro"/>
</dbReference>
<proteinExistence type="predicted"/>
<dbReference type="RefSeq" id="WP_150311244.1">
    <property type="nucleotide sequence ID" value="NZ_VMSO01000016.1"/>
</dbReference>
<accession>A0A5M9HW45</accession>
<feature type="transmembrane region" description="Helical" evidence="1">
    <location>
        <begin position="420"/>
        <end position="440"/>
    </location>
</feature>
<gene>
    <name evidence="2" type="ORF">FNY66_11570</name>
</gene>
<feature type="transmembrane region" description="Helical" evidence="1">
    <location>
        <begin position="269"/>
        <end position="298"/>
    </location>
</feature>
<feature type="transmembrane region" description="Helical" evidence="1">
    <location>
        <begin position="16"/>
        <end position="33"/>
    </location>
</feature>
<feature type="transmembrane region" description="Helical" evidence="1">
    <location>
        <begin position="334"/>
        <end position="357"/>
    </location>
</feature>
<dbReference type="NCBIfam" id="TIGR00792">
    <property type="entry name" value="gph"/>
    <property type="match status" value="1"/>
</dbReference>
<keyword evidence="1" id="KW-1133">Transmembrane helix</keyword>
<organism evidence="2 3">
    <name type="scientific">Mediterraneibacter catenae</name>
    <dbReference type="NCBI Taxonomy" id="2594882"/>
    <lineage>
        <taxon>Bacteria</taxon>
        <taxon>Bacillati</taxon>
        <taxon>Bacillota</taxon>
        <taxon>Clostridia</taxon>
        <taxon>Lachnospirales</taxon>
        <taxon>Lachnospiraceae</taxon>
        <taxon>Mediterraneibacter</taxon>
    </lineage>
</organism>
<keyword evidence="1" id="KW-0472">Membrane</keyword>
<feature type="transmembrane region" description="Helical" evidence="1">
    <location>
        <begin position="310"/>
        <end position="328"/>
    </location>
</feature>
<keyword evidence="1" id="KW-0812">Transmembrane</keyword>
<sequence length="465" mass="51062">MENQVKVQEKTSMKTAFFYSFGEVGSQLSWAMINTYLTVFYTDVVGLTAAAVSIIMLIARVWDAINDPMMGVIADRTNTRWGKFRPYLMFAPPFLAVFNVLTFTVFPVEGIAKVLICLVCYIGAGMAYTAICITYGAIVNRIARDSQVRMNYTSARAIGSSVTQFVIGAAAMPLILYFSGSDMPQARGYFMTALICSITMVPIFWLCAYNCKETVVVEKTEQMEGPKEKRSVLQSLKLMSKNKMLLITVFCVFIGAASTMGRMSLLSYYAIYVVGSPMSLSAIFSAMNIFNFIGCLLLPMATKIFGKRNWLIILNVVQIAAFVIMFLVPANNMIFLVGVSCVIGITNSAANVCTGMLSDCIEYGDWKYGIREEGLTYAYMSFGVKLATAVTGSVGVLLLAATGFVPNAEQTEAAKTGINAIVNLFPAALVFISMIPLFFYKLNKKTMDKIVAEIDARNAAKEKEN</sequence>
<keyword evidence="3" id="KW-1185">Reference proteome</keyword>
<evidence type="ECO:0000313" key="3">
    <source>
        <dbReference type="Proteomes" id="UP000322025"/>
    </source>
</evidence>
<dbReference type="Gene3D" id="1.20.1250.20">
    <property type="entry name" value="MFS general substrate transporter like domains"/>
    <property type="match status" value="2"/>
</dbReference>
<dbReference type="OrthoDB" id="9764596at2"/>
<feature type="transmembrane region" description="Helical" evidence="1">
    <location>
        <begin position="158"/>
        <end position="178"/>
    </location>
</feature>
<dbReference type="GO" id="GO:0005886">
    <property type="term" value="C:plasma membrane"/>
    <property type="evidence" value="ECO:0007669"/>
    <property type="project" value="TreeGrafter"/>
</dbReference>
<evidence type="ECO:0000313" key="2">
    <source>
        <dbReference type="EMBL" id="KAA8500813.1"/>
    </source>
</evidence>
<comment type="caution">
    <text evidence="2">The sequence shown here is derived from an EMBL/GenBank/DDBJ whole genome shotgun (WGS) entry which is preliminary data.</text>
</comment>
<dbReference type="InterPro" id="IPR001927">
    <property type="entry name" value="Na/Gal_symport"/>
</dbReference>